<comment type="caution">
    <text evidence="2">The sequence shown here is derived from an EMBL/GenBank/DDBJ whole genome shotgun (WGS) entry which is preliminary data.</text>
</comment>
<feature type="domain" description="Knr4/Smi1-like" evidence="1">
    <location>
        <begin position="23"/>
        <end position="146"/>
    </location>
</feature>
<protein>
    <submittedName>
        <fullName evidence="2">SMI1/KNR4 family protein</fullName>
    </submittedName>
</protein>
<dbReference type="EMBL" id="JACXAD010000013">
    <property type="protein sequence ID" value="MBD2768747.1"/>
    <property type="molecule type" value="Genomic_DNA"/>
</dbReference>
<name>A0A927GJQ2_9BACT</name>
<sequence length="146" mass="17457">MTHRLSALQSLWATTDADLIKDITEDNITDFEQKHRISIPTDLQEYFLYLNGSRGEYDDNFFRFYPLDNFLNVRFKFEDWIGMPYYKDLNQTLFPIEECFVFADYLFHSLTLAIHLYKDKESVLDNYIYCLCGGKYKIVAKSFTEF</sequence>
<dbReference type="Gene3D" id="3.40.1580.10">
    <property type="entry name" value="SMI1/KNR4-like"/>
    <property type="match status" value="1"/>
</dbReference>
<dbReference type="Pfam" id="PF09346">
    <property type="entry name" value="SMI1_KNR4"/>
    <property type="match status" value="1"/>
</dbReference>
<accession>A0A927GJQ2</accession>
<dbReference type="SUPFAM" id="SSF160631">
    <property type="entry name" value="SMI1/KNR4-like"/>
    <property type="match status" value="1"/>
</dbReference>
<evidence type="ECO:0000313" key="2">
    <source>
        <dbReference type="EMBL" id="MBD2768747.1"/>
    </source>
</evidence>
<dbReference type="Proteomes" id="UP000612233">
    <property type="component" value="Unassembled WGS sequence"/>
</dbReference>
<organism evidence="2 3">
    <name type="scientific">Hymenobacter montanus</name>
    <dbReference type="NCBI Taxonomy" id="2771359"/>
    <lineage>
        <taxon>Bacteria</taxon>
        <taxon>Pseudomonadati</taxon>
        <taxon>Bacteroidota</taxon>
        <taxon>Cytophagia</taxon>
        <taxon>Cytophagales</taxon>
        <taxon>Hymenobacteraceae</taxon>
        <taxon>Hymenobacter</taxon>
    </lineage>
</organism>
<proteinExistence type="predicted"/>
<gene>
    <name evidence="2" type="ORF">IC235_12705</name>
</gene>
<reference evidence="2" key="1">
    <citation type="submission" date="2020-09" db="EMBL/GenBank/DDBJ databases">
        <authorList>
            <person name="Kim M.K."/>
        </authorList>
    </citation>
    <scope>NUCLEOTIDE SEQUENCE</scope>
    <source>
        <strain evidence="2">BT664</strain>
    </source>
</reference>
<dbReference type="InterPro" id="IPR037883">
    <property type="entry name" value="Knr4/Smi1-like_sf"/>
</dbReference>
<keyword evidence="3" id="KW-1185">Reference proteome</keyword>
<evidence type="ECO:0000313" key="3">
    <source>
        <dbReference type="Proteomes" id="UP000612233"/>
    </source>
</evidence>
<dbReference type="InterPro" id="IPR018958">
    <property type="entry name" value="Knr4/Smi1-like_dom"/>
</dbReference>
<dbReference type="RefSeq" id="WP_191005559.1">
    <property type="nucleotide sequence ID" value="NZ_JACXAD010000013.1"/>
</dbReference>
<dbReference type="AlphaFoldDB" id="A0A927GJQ2"/>
<evidence type="ECO:0000259" key="1">
    <source>
        <dbReference type="Pfam" id="PF09346"/>
    </source>
</evidence>